<dbReference type="OrthoDB" id="943438at2"/>
<dbReference type="Proteomes" id="UP000540519">
    <property type="component" value="Unassembled WGS sequence"/>
</dbReference>
<dbReference type="RefSeq" id="WP_038237544.1">
    <property type="nucleotide sequence ID" value="NZ_RCNR01000001.1"/>
</dbReference>
<evidence type="ECO:0008006" key="4">
    <source>
        <dbReference type="Google" id="ProtNLM"/>
    </source>
</evidence>
<evidence type="ECO:0000313" key="3">
    <source>
        <dbReference type="Proteomes" id="UP000540519"/>
    </source>
</evidence>
<protein>
    <recommendedName>
        <fullName evidence="4">PepSY-like beta-lactamase-inhibitor</fullName>
    </recommendedName>
</protein>
<proteinExistence type="predicted"/>
<comment type="caution">
    <text evidence="2">The sequence shown here is derived from an EMBL/GenBank/DDBJ whole genome shotgun (WGS) entry which is preliminary data.</text>
</comment>
<reference evidence="2 3" key="1">
    <citation type="journal article" date="2019" name="Mar. Drugs">
        <title>Comparative Genomics and CAZyme Genome Repertoires of Marine Zobellia amurskyensis KMM 3526(T) and Zobellia laminariae KMM 3676(T).</title>
        <authorList>
            <person name="Chernysheva N."/>
            <person name="Bystritskaya E."/>
            <person name="Stenkova A."/>
            <person name="Golovkin I."/>
            <person name="Nedashkovskaya O."/>
            <person name="Isaeva M."/>
        </authorList>
    </citation>
    <scope>NUCLEOTIDE SEQUENCE [LARGE SCALE GENOMIC DNA]</scope>
    <source>
        <strain evidence="2 3">KMM 3526</strain>
    </source>
</reference>
<keyword evidence="1" id="KW-0732">Signal</keyword>
<keyword evidence="3" id="KW-1185">Reference proteome</keyword>
<evidence type="ECO:0000313" key="2">
    <source>
        <dbReference type="EMBL" id="MUH34230.1"/>
    </source>
</evidence>
<feature type="chain" id="PRO_5030787242" description="PepSY-like beta-lactamase-inhibitor" evidence="1">
    <location>
        <begin position="23"/>
        <end position="195"/>
    </location>
</feature>
<dbReference type="EMBL" id="RCNR01000001">
    <property type="protein sequence ID" value="MUH34230.1"/>
    <property type="molecule type" value="Genomic_DNA"/>
</dbReference>
<name>A0A7X2ZPY3_9FLAO</name>
<gene>
    <name evidence="2" type="ORF">D9O36_00090</name>
</gene>
<sequence>MNFKSISLFILFFGFSVGMAFAQVKDEREHRIRKSQFPENARLFIHQKLVNAKRIRFYKEIDGDKISYEAKFKKDRLKYSIEFNVEGKLEDIEITIKPIDIPNDAYAKITTYLENNFKKYRIQKIQQQYIVDGDDIDQTLKNAFQNLMLPSIKYELVINGKNDKGFEEFEILFNANGKFELIKKALPPNYDHVLY</sequence>
<dbReference type="AlphaFoldDB" id="A0A7X2ZPY3"/>
<dbReference type="SUPFAM" id="SSF160574">
    <property type="entry name" value="BT0923-like"/>
    <property type="match status" value="1"/>
</dbReference>
<dbReference type="Gene3D" id="3.40.1420.30">
    <property type="match status" value="1"/>
</dbReference>
<feature type="signal peptide" evidence="1">
    <location>
        <begin position="1"/>
        <end position="22"/>
    </location>
</feature>
<evidence type="ECO:0000256" key="1">
    <source>
        <dbReference type="SAM" id="SignalP"/>
    </source>
</evidence>
<accession>A0A7X2ZPY3</accession>
<organism evidence="2 3">
    <name type="scientific">Zobellia amurskyensis</name>
    <dbReference type="NCBI Taxonomy" id="248905"/>
    <lineage>
        <taxon>Bacteria</taxon>
        <taxon>Pseudomonadati</taxon>
        <taxon>Bacteroidota</taxon>
        <taxon>Flavobacteriia</taxon>
        <taxon>Flavobacteriales</taxon>
        <taxon>Flavobacteriaceae</taxon>
        <taxon>Zobellia</taxon>
    </lineage>
</organism>